<protein>
    <recommendedName>
        <fullName evidence="9">Core-2/I-branching beta-16-N-acetylglucosaminyltransferase family protein</fullName>
    </recommendedName>
</protein>
<dbReference type="InterPro" id="IPR003406">
    <property type="entry name" value="Glyco_trans_14"/>
</dbReference>
<accession>A0AAQ3XE46</accession>
<keyword evidence="6" id="KW-0812">Transmembrane</keyword>
<dbReference type="InterPro" id="IPR044174">
    <property type="entry name" value="BC10-like"/>
</dbReference>
<evidence type="ECO:0000313" key="8">
    <source>
        <dbReference type="Proteomes" id="UP001341281"/>
    </source>
</evidence>
<evidence type="ECO:0000256" key="6">
    <source>
        <dbReference type="SAM" id="Phobius"/>
    </source>
</evidence>
<organism evidence="7 8">
    <name type="scientific">Paspalum notatum var. saurae</name>
    <dbReference type="NCBI Taxonomy" id="547442"/>
    <lineage>
        <taxon>Eukaryota</taxon>
        <taxon>Viridiplantae</taxon>
        <taxon>Streptophyta</taxon>
        <taxon>Embryophyta</taxon>
        <taxon>Tracheophyta</taxon>
        <taxon>Spermatophyta</taxon>
        <taxon>Magnoliopsida</taxon>
        <taxon>Liliopsida</taxon>
        <taxon>Poales</taxon>
        <taxon>Poaceae</taxon>
        <taxon>PACMAD clade</taxon>
        <taxon>Panicoideae</taxon>
        <taxon>Andropogonodae</taxon>
        <taxon>Paspaleae</taxon>
        <taxon>Paspalinae</taxon>
        <taxon>Paspalum</taxon>
    </lineage>
</organism>
<reference evidence="7 8" key="1">
    <citation type="submission" date="2024-02" db="EMBL/GenBank/DDBJ databases">
        <title>High-quality chromosome-scale genome assembly of Pensacola bahiagrass (Paspalum notatum Flugge var. saurae).</title>
        <authorList>
            <person name="Vega J.M."/>
            <person name="Podio M."/>
            <person name="Orjuela J."/>
            <person name="Siena L.A."/>
            <person name="Pessino S.C."/>
            <person name="Combes M.C."/>
            <person name="Mariac C."/>
            <person name="Albertini E."/>
            <person name="Pupilli F."/>
            <person name="Ortiz J.P.A."/>
            <person name="Leblanc O."/>
        </authorList>
    </citation>
    <scope>NUCLEOTIDE SEQUENCE [LARGE SCALE GENOMIC DNA]</scope>
    <source>
        <strain evidence="7">R1</strain>
        <tissue evidence="7">Leaf</tissue>
    </source>
</reference>
<comment type="subcellular location">
    <subcellularLocation>
        <location evidence="1">Membrane</location>
        <topology evidence="1">Single-pass type II membrane protein</topology>
    </subcellularLocation>
</comment>
<evidence type="ECO:0008006" key="9">
    <source>
        <dbReference type="Google" id="ProtNLM"/>
    </source>
</evidence>
<dbReference type="GO" id="GO:0016757">
    <property type="term" value="F:glycosyltransferase activity"/>
    <property type="evidence" value="ECO:0007669"/>
    <property type="project" value="UniProtKB-KW"/>
</dbReference>
<sequence length="523" mass="60627">MAFRLPKTGREARARGCERALCPTVRGGEGRLDSEAELAVPLALRLLRRTPRPRMLKHFSTAIIPRSPARGRAPSPTNAPRSIPARTNPACAFHRIACMRFPWGAVPGGFLDPPSTTSPAVPTFRRNAYRSRMSEAPLKHVAALTNELWAPQCEWPKGMKWYQGVTVPRTRASPRRRIWIPVVVLFITVTVLWAYLYPPQDYTYPVRDWFPSEPTRELTDAETAARVVFRQILSTPPFISRNPKIAFMFLTPGKLPFEKLWELFFKGHEGRYTIYVHASREKPEHVSPIFVDRDIHSEKVGWGMISMVDAERRLLAKALEDVDNQHFVLLSDSCVPLHNFDYVYDFLMGSRHSFLDCFHDPGPHGVYRYSKNMLPEVRESEFRKGSQWFSMKRQHAMVVIADSLYYTKFRLYCRPGMEEGRNCYADEHYLPTLFHMMDPAGIANWSVTYVDWSEGKWHPRSFRAEDVTYERLKNMTSIDVSYHTTSDEKKELLQRPCLWNGLKRPCYLFARKFYPEALDNLNV</sequence>
<dbReference type="EMBL" id="CP144753">
    <property type="protein sequence ID" value="WVZ94496.1"/>
    <property type="molecule type" value="Genomic_DNA"/>
</dbReference>
<keyword evidence="8" id="KW-1185">Reference proteome</keyword>
<gene>
    <name evidence="7" type="ORF">U9M48_040382</name>
</gene>
<keyword evidence="4 6" id="KW-0472">Membrane</keyword>
<dbReference type="Pfam" id="PF02485">
    <property type="entry name" value="Branch"/>
    <property type="match status" value="1"/>
</dbReference>
<evidence type="ECO:0000256" key="2">
    <source>
        <dbReference type="ARBA" id="ARBA00022676"/>
    </source>
</evidence>
<dbReference type="AlphaFoldDB" id="A0AAQ3XE46"/>
<evidence type="ECO:0000256" key="1">
    <source>
        <dbReference type="ARBA" id="ARBA00004606"/>
    </source>
</evidence>
<keyword evidence="5" id="KW-0325">Glycoprotein</keyword>
<dbReference type="GO" id="GO:0016020">
    <property type="term" value="C:membrane"/>
    <property type="evidence" value="ECO:0007669"/>
    <property type="project" value="UniProtKB-SubCell"/>
</dbReference>
<evidence type="ECO:0000256" key="3">
    <source>
        <dbReference type="ARBA" id="ARBA00022679"/>
    </source>
</evidence>
<keyword evidence="3" id="KW-0808">Transferase</keyword>
<evidence type="ECO:0000256" key="4">
    <source>
        <dbReference type="ARBA" id="ARBA00023136"/>
    </source>
</evidence>
<name>A0AAQ3XE46_PASNO</name>
<dbReference type="PANTHER" id="PTHR31042">
    <property type="entry name" value="CORE-2/I-BRANCHING BETA-1,6-N-ACETYLGLUCOSAMINYLTRANSFERASE FAMILY PROTEIN-RELATED"/>
    <property type="match status" value="1"/>
</dbReference>
<dbReference type="PANTHER" id="PTHR31042:SF13">
    <property type="entry name" value="OS08G0225400 PROTEIN"/>
    <property type="match status" value="1"/>
</dbReference>
<keyword evidence="2" id="KW-0328">Glycosyltransferase</keyword>
<proteinExistence type="predicted"/>
<evidence type="ECO:0000313" key="7">
    <source>
        <dbReference type="EMBL" id="WVZ94496.1"/>
    </source>
</evidence>
<keyword evidence="6" id="KW-1133">Transmembrane helix</keyword>
<dbReference type="Proteomes" id="UP001341281">
    <property type="component" value="Chromosome 09"/>
</dbReference>
<feature type="transmembrane region" description="Helical" evidence="6">
    <location>
        <begin position="178"/>
        <end position="197"/>
    </location>
</feature>
<evidence type="ECO:0000256" key="5">
    <source>
        <dbReference type="ARBA" id="ARBA00023180"/>
    </source>
</evidence>